<accession>A0A023BV48</accession>
<dbReference type="Pfam" id="PF13424">
    <property type="entry name" value="TPR_12"/>
    <property type="match status" value="2"/>
</dbReference>
<dbReference type="AlphaFoldDB" id="A0A023BV48"/>
<evidence type="ECO:0000259" key="3">
    <source>
        <dbReference type="Pfam" id="PF06580"/>
    </source>
</evidence>
<dbReference type="eggNOG" id="COG2972">
    <property type="taxonomic scope" value="Bacteria"/>
</dbReference>
<evidence type="ECO:0000256" key="1">
    <source>
        <dbReference type="PROSITE-ProRule" id="PRU00339"/>
    </source>
</evidence>
<dbReference type="OrthoDB" id="6190788at2"/>
<dbReference type="SMART" id="SM00028">
    <property type="entry name" value="TPR"/>
    <property type="match status" value="8"/>
</dbReference>
<proteinExistence type="predicted"/>
<dbReference type="InterPro" id="IPR011990">
    <property type="entry name" value="TPR-like_helical_dom_sf"/>
</dbReference>
<dbReference type="InterPro" id="IPR019734">
    <property type="entry name" value="TPR_rpt"/>
</dbReference>
<dbReference type="STRING" id="1317122.ATO12_13570"/>
<feature type="repeat" description="TPR" evidence="1">
    <location>
        <begin position="84"/>
        <end position="117"/>
    </location>
</feature>
<dbReference type="Proteomes" id="UP000023541">
    <property type="component" value="Unassembled WGS sequence"/>
</dbReference>
<evidence type="ECO:0000313" key="4">
    <source>
        <dbReference type="EMBL" id="EZH73907.1"/>
    </source>
</evidence>
<comment type="caution">
    <text evidence="4">The sequence shown here is derived from an EMBL/GenBank/DDBJ whole genome shotgun (WGS) entry which is preliminary data.</text>
</comment>
<dbReference type="SUPFAM" id="SSF55874">
    <property type="entry name" value="ATPase domain of HSP90 chaperone/DNA topoisomerase II/histidine kinase"/>
    <property type="match status" value="1"/>
</dbReference>
<dbReference type="RefSeq" id="WP_034241437.1">
    <property type="nucleotide sequence ID" value="NZ_AQRA01000004.1"/>
</dbReference>
<feature type="transmembrane region" description="Helical" evidence="2">
    <location>
        <begin position="488"/>
        <end position="509"/>
    </location>
</feature>
<feature type="repeat" description="TPR" evidence="1">
    <location>
        <begin position="284"/>
        <end position="317"/>
    </location>
</feature>
<dbReference type="Gene3D" id="3.30.565.10">
    <property type="entry name" value="Histidine kinase-like ATPase, C-terminal domain"/>
    <property type="match status" value="1"/>
</dbReference>
<feature type="repeat" description="TPR" evidence="1">
    <location>
        <begin position="204"/>
        <end position="237"/>
    </location>
</feature>
<dbReference type="InterPro" id="IPR036890">
    <property type="entry name" value="HATPase_C_sf"/>
</dbReference>
<dbReference type="GO" id="GO:0016020">
    <property type="term" value="C:membrane"/>
    <property type="evidence" value="ECO:0007669"/>
    <property type="project" value="InterPro"/>
</dbReference>
<feature type="domain" description="Signal transduction histidine kinase internal region" evidence="3">
    <location>
        <begin position="524"/>
        <end position="598"/>
    </location>
</feature>
<keyword evidence="2" id="KW-1133">Transmembrane helix</keyword>
<keyword evidence="2" id="KW-0812">Transmembrane</keyword>
<dbReference type="GO" id="GO:0000155">
    <property type="term" value="F:phosphorelay sensor kinase activity"/>
    <property type="evidence" value="ECO:0007669"/>
    <property type="project" value="InterPro"/>
</dbReference>
<dbReference type="SUPFAM" id="SSF48452">
    <property type="entry name" value="TPR-like"/>
    <property type="match status" value="3"/>
</dbReference>
<keyword evidence="1" id="KW-0802">TPR repeat</keyword>
<evidence type="ECO:0000313" key="5">
    <source>
        <dbReference type="Proteomes" id="UP000023541"/>
    </source>
</evidence>
<feature type="repeat" description="TPR" evidence="1">
    <location>
        <begin position="244"/>
        <end position="277"/>
    </location>
</feature>
<dbReference type="Gene3D" id="1.25.40.10">
    <property type="entry name" value="Tetratricopeptide repeat domain"/>
    <property type="match status" value="2"/>
</dbReference>
<dbReference type="PANTHER" id="PTHR10098">
    <property type="entry name" value="RAPSYN-RELATED"/>
    <property type="match status" value="1"/>
</dbReference>
<reference evidence="4 5" key="1">
    <citation type="submission" date="2014-04" db="EMBL/GenBank/DDBJ databases">
        <title>Aquimarina sp. 22II-S11-z7 Genome Sequencing.</title>
        <authorList>
            <person name="Lai Q."/>
        </authorList>
    </citation>
    <scope>NUCLEOTIDE SEQUENCE [LARGE SCALE GENOMIC DNA]</scope>
    <source>
        <strain evidence="4 5">22II-S11-z7</strain>
    </source>
</reference>
<organism evidence="4 5">
    <name type="scientific">Aquimarina atlantica</name>
    <dbReference type="NCBI Taxonomy" id="1317122"/>
    <lineage>
        <taxon>Bacteria</taxon>
        <taxon>Pseudomonadati</taxon>
        <taxon>Bacteroidota</taxon>
        <taxon>Flavobacteriia</taxon>
        <taxon>Flavobacteriales</taxon>
        <taxon>Flavobacteriaceae</taxon>
        <taxon>Aquimarina</taxon>
    </lineage>
</organism>
<keyword evidence="2" id="KW-0472">Membrane</keyword>
<evidence type="ECO:0000256" key="2">
    <source>
        <dbReference type="SAM" id="Phobius"/>
    </source>
</evidence>
<dbReference type="InterPro" id="IPR010559">
    <property type="entry name" value="Sig_transdc_His_kin_internal"/>
</dbReference>
<gene>
    <name evidence="4" type="ORF">ATO12_13570</name>
</gene>
<name>A0A023BV48_9FLAO</name>
<dbReference type="Pfam" id="PF06580">
    <property type="entry name" value="His_kinase"/>
    <property type="match status" value="1"/>
</dbReference>
<keyword evidence="5" id="KW-1185">Reference proteome</keyword>
<dbReference type="eggNOG" id="COG0457">
    <property type="taxonomic scope" value="Bacteria"/>
</dbReference>
<dbReference type="EMBL" id="AQRA01000004">
    <property type="protein sequence ID" value="EZH73907.1"/>
    <property type="molecule type" value="Genomic_DNA"/>
</dbReference>
<protein>
    <recommendedName>
        <fullName evidence="3">Signal transduction histidine kinase internal region domain-containing protein</fullName>
    </recommendedName>
</protein>
<sequence>MNSIKYIFITFVFFLFSKDLQAQNKKIDSLKIELEKHKTNDTIRVNLLCDLAFSSFQKDVNSAKLYLEKVEELSNTLNYTKGKAKVSYLRGVIFSAQSEFDQAIKSFNDAILLYESINLKKGISKCYRGVGITTYYNNEYRKSIEYHKKSIQIDTEINDEKNTAVSLKYIAYAYSDMSNYDEALRYFNKALTINKKYNNEAEISSCYNNIGILYHEKGNNPLALEYYNKSLFISKKIKDTTAISKALNNIGIIYKGNQQYEKAIQNYKESLKIEEKVGNKRYISKALNNLGIVYNRKGDSKNALIFLNKALKISREILYKDQISICLNNIGDVYLFSFKDNTKALKSYTEAKTINIEIEDDLGLCNSYLGIATVYANQKKYDQALFNVLKSKELSEEHDLLDFKKDAYELLSNIYKNTGNFKEAFFSHQKFKAISDSLLNKKGIERMTALEYEYKYKNELESAEKRELRLTKTVKTTSQNLAKSQRDLLLGVIAFLITTLLLGAIIFFLKLRNEKSKTQNIVIEQKLLRSQMTPHFIFNSLSVLQGMILNKEEKKSVSYLSKFSKLLRIILENSRDKTVLLSQELKAVRNYLALQTLESKSSKYTVSVEDTIDETLFKISPMLIQPFVENAIEHAFTDQQEEKIINIHLSYLNNDLICKISDNGIGIDAVKKNKNHDKKSLSTTITLERLEILSKDFKMRGSVMVEDRKKYNEKGTLVTLVIPYILQKP</sequence>
<dbReference type="PROSITE" id="PS50005">
    <property type="entry name" value="TPR"/>
    <property type="match status" value="5"/>
</dbReference>
<feature type="repeat" description="TPR" evidence="1">
    <location>
        <begin position="164"/>
        <end position="197"/>
    </location>
</feature>